<keyword evidence="7" id="KW-1185">Reference proteome</keyword>
<dbReference type="SUPFAM" id="SSF51445">
    <property type="entry name" value="(Trans)glycosidases"/>
    <property type="match status" value="1"/>
</dbReference>
<evidence type="ECO:0000256" key="1">
    <source>
        <dbReference type="ARBA" id="ARBA00005336"/>
    </source>
</evidence>
<dbReference type="InterPro" id="IPR050288">
    <property type="entry name" value="Cellulose_deg_GH3"/>
</dbReference>
<keyword evidence="3" id="KW-0119">Carbohydrate metabolism</keyword>
<dbReference type="InterPro" id="IPR036962">
    <property type="entry name" value="Glyco_hydro_3_N_sf"/>
</dbReference>
<dbReference type="InterPro" id="IPR017853">
    <property type="entry name" value="GH"/>
</dbReference>
<reference evidence="7" key="1">
    <citation type="journal article" date="2019" name="Int. J. Syst. Evol. Microbiol.">
        <title>The Global Catalogue of Microorganisms (GCM) 10K type strain sequencing project: providing services to taxonomists for standard genome sequencing and annotation.</title>
        <authorList>
            <consortium name="The Broad Institute Genomics Platform"/>
            <consortium name="The Broad Institute Genome Sequencing Center for Infectious Disease"/>
            <person name="Wu L."/>
            <person name="Ma J."/>
        </authorList>
    </citation>
    <scope>NUCLEOTIDE SEQUENCE [LARGE SCALE GENOMIC DNA]</scope>
    <source>
        <strain evidence="7">JCM 14900</strain>
    </source>
</reference>
<comment type="caution">
    <text evidence="6">The sequence shown here is derived from an EMBL/GenBank/DDBJ whole genome shotgun (WGS) entry which is preliminary data.</text>
</comment>
<dbReference type="PRINTS" id="PR00133">
    <property type="entry name" value="GLHYDRLASE3"/>
</dbReference>
<name>A0ABP5B0I1_9MICO</name>
<proteinExistence type="inferred from homology"/>
<evidence type="ECO:0000256" key="4">
    <source>
        <dbReference type="RuleBase" id="RU361161"/>
    </source>
</evidence>
<dbReference type="InterPro" id="IPR026891">
    <property type="entry name" value="Fn3-like"/>
</dbReference>
<dbReference type="RefSeq" id="WP_248147060.1">
    <property type="nucleotide sequence ID" value="NZ_BAAAOF010000002.1"/>
</dbReference>
<evidence type="ECO:0000313" key="6">
    <source>
        <dbReference type="EMBL" id="GAA1924873.1"/>
    </source>
</evidence>
<dbReference type="Gene3D" id="3.20.20.300">
    <property type="entry name" value="Glycoside hydrolase, family 3, N-terminal domain"/>
    <property type="match status" value="1"/>
</dbReference>
<dbReference type="InterPro" id="IPR013783">
    <property type="entry name" value="Ig-like_fold"/>
</dbReference>
<evidence type="ECO:0000256" key="2">
    <source>
        <dbReference type="ARBA" id="ARBA00022801"/>
    </source>
</evidence>
<comment type="similarity">
    <text evidence="1 4">Belongs to the glycosyl hydrolase 3 family.</text>
</comment>
<dbReference type="InterPro" id="IPR036881">
    <property type="entry name" value="Glyco_hydro_3_C_sf"/>
</dbReference>
<gene>
    <name evidence="6" type="ORF">GCM10009775_16440</name>
</gene>
<organism evidence="6 7">
    <name type="scientific">Microbacterium aoyamense</name>
    <dbReference type="NCBI Taxonomy" id="344166"/>
    <lineage>
        <taxon>Bacteria</taxon>
        <taxon>Bacillati</taxon>
        <taxon>Actinomycetota</taxon>
        <taxon>Actinomycetes</taxon>
        <taxon>Micrococcales</taxon>
        <taxon>Microbacteriaceae</taxon>
        <taxon>Microbacterium</taxon>
    </lineage>
</organism>
<dbReference type="Gene3D" id="2.60.40.10">
    <property type="entry name" value="Immunoglobulins"/>
    <property type="match status" value="1"/>
</dbReference>
<accession>A0ABP5B0I1</accession>
<dbReference type="Pfam" id="PF14310">
    <property type="entry name" value="Fn3-like"/>
    <property type="match status" value="1"/>
</dbReference>
<dbReference type="Proteomes" id="UP001501343">
    <property type="component" value="Unassembled WGS sequence"/>
</dbReference>
<evidence type="ECO:0000259" key="5">
    <source>
        <dbReference type="SMART" id="SM01217"/>
    </source>
</evidence>
<dbReference type="Pfam" id="PF01915">
    <property type="entry name" value="Glyco_hydro_3_C"/>
    <property type="match status" value="1"/>
</dbReference>
<dbReference type="PANTHER" id="PTHR42715">
    <property type="entry name" value="BETA-GLUCOSIDASE"/>
    <property type="match status" value="1"/>
</dbReference>
<protein>
    <submittedName>
        <fullName evidence="6">Glycoside hydrolase family 3 C-terminal domain-containing protein</fullName>
    </submittedName>
</protein>
<dbReference type="PROSITE" id="PS00775">
    <property type="entry name" value="GLYCOSYL_HYDROL_F3"/>
    <property type="match status" value="1"/>
</dbReference>
<keyword evidence="2 4" id="KW-0378">Hydrolase</keyword>
<dbReference type="PANTHER" id="PTHR42715:SF10">
    <property type="entry name" value="BETA-GLUCOSIDASE"/>
    <property type="match status" value="1"/>
</dbReference>
<keyword evidence="4" id="KW-0326">Glycosidase</keyword>
<dbReference type="GO" id="GO:0016787">
    <property type="term" value="F:hydrolase activity"/>
    <property type="evidence" value="ECO:0007669"/>
    <property type="project" value="UniProtKB-KW"/>
</dbReference>
<evidence type="ECO:0000313" key="7">
    <source>
        <dbReference type="Proteomes" id="UP001501343"/>
    </source>
</evidence>
<dbReference type="InterPro" id="IPR002772">
    <property type="entry name" value="Glyco_hydro_3_C"/>
</dbReference>
<feature type="domain" description="Fibronectin type III-like" evidence="5">
    <location>
        <begin position="581"/>
        <end position="651"/>
    </location>
</feature>
<dbReference type="EMBL" id="BAAAOF010000002">
    <property type="protein sequence ID" value="GAA1924873.1"/>
    <property type="molecule type" value="Genomic_DNA"/>
</dbReference>
<evidence type="ECO:0000256" key="3">
    <source>
        <dbReference type="ARBA" id="ARBA00023277"/>
    </source>
</evidence>
<dbReference type="InterPro" id="IPR001764">
    <property type="entry name" value="Glyco_hydro_3_N"/>
</dbReference>
<dbReference type="InterPro" id="IPR019800">
    <property type="entry name" value="Glyco_hydro_3_AS"/>
</dbReference>
<dbReference type="Pfam" id="PF00933">
    <property type="entry name" value="Glyco_hydro_3"/>
    <property type="match status" value="1"/>
</dbReference>
<dbReference type="SMART" id="SM01217">
    <property type="entry name" value="Fn3_like"/>
    <property type="match status" value="1"/>
</dbReference>
<dbReference type="SUPFAM" id="SSF52279">
    <property type="entry name" value="Beta-D-glucan exohydrolase, C-terminal domain"/>
    <property type="match status" value="1"/>
</dbReference>
<sequence>MTDMTELTLEENASLTSGASFWYTKPIERAGIPSLTLTDGPHGLRKQREGGDHLGIGDSVPATCFPPAVALGSSWDVELVARVGEALGVETSIEGVAVLLGPGVNIKRSPLCGRNFEYLSEDPIVSGVLGAAYVKGVQSQGVGTSLKHFAANNQEDDRMRSSSDVDPRPLREIYLRGFQRVVEDAQPWTVMCSYNRINGVYASEDPWLLTQVLRDEWGFDGLVVSDWGAVNERVAGLAAGMDLEMPSSNGVTDAQIVAAVQNGSLDESVVDVAAGRVLDLVRKAQAGAGAVRGPLDVDAHHALAREAAGRGIVLLKNEGAVLPLAKDARIAVIGEFAEAPRYQGAGSSMINPTRLDNALDEIRALAARDVAYAKGFGIHSSTTDADNAGLRTEAVDAAAAAEVVVLFLGLPARLESEGYDREDIDLPAEQLALLDAVLEVNPNVVVVVSNGGVVALPFAARVPAILEGWLLGQAGGGAIADVLYGDVNPSAKLTETIPLRLEDTPAYLDFPGEFSHTRYGEGLFVGYRWYDARRMDVAFPFGHGISYTTFAYGDASAVRGADGDIEVTVEVANTGDRAGREIVQVYTSVPGGRVQRPVRELKAFTSVELAAGETRQVSMTVRRDDLAYWDIRSDSWVVEGGTYVIDVAASSRDIRTSASVDVEGDAVTLPLSKTSSIGEVMAHPVVGPMVQAAIAQMMGSMDGAAAIMPEGVDASKMMESFPIGRAGMFAAASGSPGGVSPEMIDGLIAMANAPQG</sequence>
<dbReference type="Gene3D" id="3.40.50.1700">
    <property type="entry name" value="Glycoside hydrolase family 3 C-terminal domain"/>
    <property type="match status" value="1"/>
</dbReference>